<evidence type="ECO:0000256" key="17">
    <source>
        <dbReference type="SAM" id="SignalP"/>
    </source>
</evidence>
<evidence type="ECO:0000256" key="7">
    <source>
        <dbReference type="ARBA" id="ARBA00023002"/>
    </source>
</evidence>
<feature type="signal peptide" evidence="17">
    <location>
        <begin position="1"/>
        <end position="20"/>
    </location>
</feature>
<evidence type="ECO:0000256" key="4">
    <source>
        <dbReference type="ARBA" id="ARBA00022723"/>
    </source>
</evidence>
<evidence type="ECO:0000256" key="1">
    <source>
        <dbReference type="ARBA" id="ARBA00001973"/>
    </source>
</evidence>
<dbReference type="PROSITE" id="PS00562">
    <property type="entry name" value="CBM1_1"/>
    <property type="match status" value="1"/>
</dbReference>
<sequence length="310" mass="32142">MLVRASVLAAAAGLVSTVSGHAMIRGVFVNGAEKPDGQNVYIRSPPNNSPVKALDTPALNCGVNGGKAAPQFVSAAAGDTITTEWFHNTRGDDIIDGSHKGPIITYIAKYTTGDGSGPIWSKIDESGLSADGTTWAVDTLIKNKGKYNFKLPSALAAGKYLVRQEIIAHHESDSPPTANGRGAQFYPSCIQFDVTGTGSAVPDQNFDFNKGYTAADPGIVFNLYGGAKTYAIPGPKVWTAAAGGNAPAPAPTTAPTAAPTPTQPGNGNGSVGTVAIYQQCGGKNYQGATACAQGTICKNWNEWYFQCIPN</sequence>
<feature type="compositionally biased region" description="Low complexity" evidence="16">
    <location>
        <begin position="243"/>
        <end position="265"/>
    </location>
</feature>
<protein>
    <recommendedName>
        <fullName evidence="15">lytic cellulose monooxygenase (C4-dehydrogenating)</fullName>
        <ecNumber evidence="15">1.14.99.56</ecNumber>
    </recommendedName>
</protein>
<dbReference type="CDD" id="cd21175">
    <property type="entry name" value="LPMO_AA9"/>
    <property type="match status" value="1"/>
</dbReference>
<evidence type="ECO:0000256" key="3">
    <source>
        <dbReference type="ARBA" id="ARBA00022525"/>
    </source>
</evidence>
<dbReference type="AlphaFoldDB" id="A0A136JBV7"/>
<dbReference type="Pfam" id="PF00734">
    <property type="entry name" value="CBM_1"/>
    <property type="match status" value="1"/>
</dbReference>
<dbReference type="PANTHER" id="PTHR33353">
    <property type="entry name" value="PUTATIVE (AFU_ORTHOLOGUE AFUA_1G12560)-RELATED"/>
    <property type="match status" value="1"/>
</dbReference>
<keyword evidence="5 17" id="KW-0732">Signal</keyword>
<evidence type="ECO:0000256" key="14">
    <source>
        <dbReference type="ARBA" id="ARBA00045077"/>
    </source>
</evidence>
<keyword evidence="12" id="KW-0624">Polysaccharide degradation</keyword>
<evidence type="ECO:0000256" key="10">
    <source>
        <dbReference type="ARBA" id="ARBA00023157"/>
    </source>
</evidence>
<dbReference type="GO" id="GO:0004497">
    <property type="term" value="F:monooxygenase activity"/>
    <property type="evidence" value="ECO:0007669"/>
    <property type="project" value="UniProtKB-KW"/>
</dbReference>
<keyword evidence="9" id="KW-0503">Monooxygenase</keyword>
<accession>A0A136JBV7</accession>
<comment type="subcellular location">
    <subcellularLocation>
        <location evidence="2">Secreted</location>
    </subcellularLocation>
</comment>
<name>A0A136JBV7_9PEZI</name>
<keyword evidence="4" id="KW-0479">Metal-binding</keyword>
<gene>
    <name evidence="19" type="ORF">Micbo1qcDRAFT_182779</name>
</gene>
<dbReference type="PANTHER" id="PTHR33353:SF17">
    <property type="entry name" value="ENDO-BETA-1,4-GLUCANASE D"/>
    <property type="match status" value="1"/>
</dbReference>
<keyword evidence="11" id="KW-0119">Carbohydrate metabolism</keyword>
<keyword evidence="7" id="KW-0560">Oxidoreductase</keyword>
<evidence type="ECO:0000256" key="16">
    <source>
        <dbReference type="SAM" id="MobiDB-lite"/>
    </source>
</evidence>
<keyword evidence="19" id="KW-0378">Hydrolase</keyword>
<dbReference type="OrthoDB" id="2525337at2759"/>
<keyword evidence="20" id="KW-1185">Reference proteome</keyword>
<dbReference type="GO" id="GO:0016787">
    <property type="term" value="F:hydrolase activity"/>
    <property type="evidence" value="ECO:0007669"/>
    <property type="project" value="UniProtKB-KW"/>
</dbReference>
<keyword evidence="6" id="KW-0136">Cellulose degradation</keyword>
<dbReference type="Pfam" id="PF03443">
    <property type="entry name" value="AA9"/>
    <property type="match status" value="1"/>
</dbReference>
<evidence type="ECO:0000259" key="18">
    <source>
        <dbReference type="PROSITE" id="PS51164"/>
    </source>
</evidence>
<keyword evidence="8" id="KW-0186">Copper</keyword>
<comment type="cofactor">
    <cofactor evidence="1">
        <name>Cu(2+)</name>
        <dbReference type="ChEBI" id="CHEBI:29036"/>
    </cofactor>
</comment>
<dbReference type="InParanoid" id="A0A136JBV7"/>
<keyword evidence="10" id="KW-1015">Disulfide bond</keyword>
<evidence type="ECO:0000313" key="19">
    <source>
        <dbReference type="EMBL" id="KXJ94625.1"/>
    </source>
</evidence>
<comment type="catalytic activity">
    <reaction evidence="14">
        <text>[(1-&gt;4)-beta-D-glucosyl]n+m + reduced acceptor + O2 = 4-dehydro-beta-D-glucosyl-[(1-&gt;4)-beta-D-glucosyl]n-1 + [(1-&gt;4)-beta-D-glucosyl]m + acceptor + H2O.</text>
        <dbReference type="EC" id="1.14.99.56"/>
    </reaction>
</comment>
<dbReference type="InterPro" id="IPR035971">
    <property type="entry name" value="CBD_sf"/>
</dbReference>
<dbReference type="SUPFAM" id="SSF57180">
    <property type="entry name" value="Cellulose-binding domain"/>
    <property type="match status" value="1"/>
</dbReference>
<evidence type="ECO:0000256" key="12">
    <source>
        <dbReference type="ARBA" id="ARBA00023326"/>
    </source>
</evidence>
<dbReference type="EC" id="1.14.99.56" evidence="15"/>
<dbReference type="GO" id="GO:0005576">
    <property type="term" value="C:extracellular region"/>
    <property type="evidence" value="ECO:0007669"/>
    <property type="project" value="UniProtKB-SubCell"/>
</dbReference>
<proteinExistence type="inferred from homology"/>
<comment type="similarity">
    <text evidence="13">Belongs to the polysaccharide monooxygenase AA9 family.</text>
</comment>
<dbReference type="InterPro" id="IPR000254">
    <property type="entry name" value="CBD"/>
</dbReference>
<dbReference type="STRING" id="196109.A0A136JBV7"/>
<evidence type="ECO:0000256" key="6">
    <source>
        <dbReference type="ARBA" id="ARBA00023001"/>
    </source>
</evidence>
<feature type="chain" id="PRO_5007293660" description="lytic cellulose monooxygenase (C4-dehydrogenating)" evidence="17">
    <location>
        <begin position="21"/>
        <end position="310"/>
    </location>
</feature>
<feature type="region of interest" description="Disordered" evidence="16">
    <location>
        <begin position="243"/>
        <end position="269"/>
    </location>
</feature>
<dbReference type="EMBL" id="KQ964247">
    <property type="protein sequence ID" value="KXJ94625.1"/>
    <property type="molecule type" value="Genomic_DNA"/>
</dbReference>
<evidence type="ECO:0000256" key="5">
    <source>
        <dbReference type="ARBA" id="ARBA00022729"/>
    </source>
</evidence>
<dbReference type="InterPro" id="IPR005103">
    <property type="entry name" value="AA9_LPMO"/>
</dbReference>
<evidence type="ECO:0000313" key="20">
    <source>
        <dbReference type="Proteomes" id="UP000070501"/>
    </source>
</evidence>
<reference evidence="20" key="1">
    <citation type="submission" date="2016-02" db="EMBL/GenBank/DDBJ databases">
        <title>Draft genome sequence of Microdochium bolleyi, a fungal endophyte of beachgrass.</title>
        <authorList>
            <consortium name="DOE Joint Genome Institute"/>
            <person name="David A.S."/>
            <person name="May G."/>
            <person name="Haridas S."/>
            <person name="Lim J."/>
            <person name="Wang M."/>
            <person name="Labutti K."/>
            <person name="Lipzen A."/>
            <person name="Barry K."/>
            <person name="Grigoriev I.V."/>
        </authorList>
    </citation>
    <scope>NUCLEOTIDE SEQUENCE [LARGE SCALE GENOMIC DNA]</scope>
    <source>
        <strain evidence="20">J235TASD1</strain>
    </source>
</reference>
<feature type="domain" description="CBM1" evidence="18">
    <location>
        <begin position="272"/>
        <end position="308"/>
    </location>
</feature>
<evidence type="ECO:0000256" key="9">
    <source>
        <dbReference type="ARBA" id="ARBA00023033"/>
    </source>
</evidence>
<evidence type="ECO:0000256" key="2">
    <source>
        <dbReference type="ARBA" id="ARBA00004613"/>
    </source>
</evidence>
<dbReference type="GO" id="GO:0030245">
    <property type="term" value="P:cellulose catabolic process"/>
    <property type="evidence" value="ECO:0007669"/>
    <property type="project" value="UniProtKB-KW"/>
</dbReference>
<evidence type="ECO:0000256" key="8">
    <source>
        <dbReference type="ARBA" id="ARBA00023008"/>
    </source>
</evidence>
<dbReference type="SMART" id="SM00236">
    <property type="entry name" value="fCBD"/>
    <property type="match status" value="1"/>
</dbReference>
<keyword evidence="3" id="KW-0964">Secreted</keyword>
<dbReference type="PROSITE" id="PS51164">
    <property type="entry name" value="CBM1_2"/>
    <property type="match status" value="1"/>
</dbReference>
<dbReference type="Proteomes" id="UP000070501">
    <property type="component" value="Unassembled WGS sequence"/>
</dbReference>
<evidence type="ECO:0000256" key="11">
    <source>
        <dbReference type="ARBA" id="ARBA00023277"/>
    </source>
</evidence>
<dbReference type="InterPro" id="IPR049892">
    <property type="entry name" value="AA9"/>
</dbReference>
<dbReference type="Gene3D" id="2.70.50.70">
    <property type="match status" value="1"/>
</dbReference>
<evidence type="ECO:0000256" key="13">
    <source>
        <dbReference type="ARBA" id="ARBA00044502"/>
    </source>
</evidence>
<dbReference type="GO" id="GO:0046872">
    <property type="term" value="F:metal ion binding"/>
    <property type="evidence" value="ECO:0007669"/>
    <property type="project" value="UniProtKB-KW"/>
</dbReference>
<organism evidence="19 20">
    <name type="scientific">Microdochium bolleyi</name>
    <dbReference type="NCBI Taxonomy" id="196109"/>
    <lineage>
        <taxon>Eukaryota</taxon>
        <taxon>Fungi</taxon>
        <taxon>Dikarya</taxon>
        <taxon>Ascomycota</taxon>
        <taxon>Pezizomycotina</taxon>
        <taxon>Sordariomycetes</taxon>
        <taxon>Xylariomycetidae</taxon>
        <taxon>Xylariales</taxon>
        <taxon>Microdochiaceae</taxon>
        <taxon>Microdochium</taxon>
    </lineage>
</organism>
<dbReference type="GO" id="GO:0030248">
    <property type="term" value="F:cellulose binding"/>
    <property type="evidence" value="ECO:0007669"/>
    <property type="project" value="InterPro"/>
</dbReference>
<evidence type="ECO:0000256" key="15">
    <source>
        <dbReference type="ARBA" id="ARBA00047174"/>
    </source>
</evidence>